<dbReference type="Proteomes" id="UP000318336">
    <property type="component" value="Unassembled WGS sequence"/>
</dbReference>
<evidence type="ECO:0000313" key="2">
    <source>
        <dbReference type="EMBL" id="TQL33098.1"/>
    </source>
</evidence>
<comment type="caution">
    <text evidence="2">The sequence shown here is derived from an EMBL/GenBank/DDBJ whole genome shotgun (WGS) entry which is preliminary data.</text>
</comment>
<feature type="domain" description="Polymerase nucleotidyl transferase" evidence="1">
    <location>
        <begin position="15"/>
        <end position="58"/>
    </location>
</feature>
<dbReference type="Gene3D" id="3.30.460.10">
    <property type="entry name" value="Beta Polymerase, domain 2"/>
    <property type="match status" value="1"/>
</dbReference>
<dbReference type="InterPro" id="IPR002934">
    <property type="entry name" value="Polymerase_NTP_transf_dom"/>
</dbReference>
<accession>A0A542XB89</accession>
<organism evidence="2 3">
    <name type="scientific">Barrientosiimonas humi</name>
    <dbReference type="NCBI Taxonomy" id="999931"/>
    <lineage>
        <taxon>Bacteria</taxon>
        <taxon>Bacillati</taxon>
        <taxon>Actinomycetota</taxon>
        <taxon>Actinomycetes</taxon>
        <taxon>Micrococcales</taxon>
        <taxon>Dermacoccaceae</taxon>
        <taxon>Barrientosiimonas</taxon>
    </lineage>
</organism>
<keyword evidence="2" id="KW-0808">Transferase</keyword>
<name>A0A542XB89_9MICO</name>
<keyword evidence="3" id="KW-1185">Reference proteome</keyword>
<dbReference type="AlphaFoldDB" id="A0A542XB89"/>
<dbReference type="OrthoDB" id="5176171at2"/>
<proteinExistence type="predicted"/>
<dbReference type="EMBL" id="VFOK01000001">
    <property type="protein sequence ID" value="TQL33098.1"/>
    <property type="molecule type" value="Genomic_DNA"/>
</dbReference>
<evidence type="ECO:0000313" key="3">
    <source>
        <dbReference type="Proteomes" id="UP000318336"/>
    </source>
</evidence>
<reference evidence="2 3" key="1">
    <citation type="submission" date="2019-06" db="EMBL/GenBank/DDBJ databases">
        <title>Sequencing the genomes of 1000 actinobacteria strains.</title>
        <authorList>
            <person name="Klenk H.-P."/>
        </authorList>
    </citation>
    <scope>NUCLEOTIDE SEQUENCE [LARGE SCALE GENOMIC DNA]</scope>
    <source>
        <strain evidence="2 3">DSM 24617</strain>
    </source>
</reference>
<evidence type="ECO:0000259" key="1">
    <source>
        <dbReference type="Pfam" id="PF01909"/>
    </source>
</evidence>
<dbReference type="SUPFAM" id="SSF81301">
    <property type="entry name" value="Nucleotidyltransferase"/>
    <property type="match status" value="1"/>
</dbReference>
<sequence length="290" mass="30753">MAIVAPTTDLSDELLRRLADDLVRVDGVVAVALGGSRARGTHGPSSDYDLGVYSEPDRLDLAALGGVARAWAQEDVRIARPGEWGPWVDGGAWLTVHGRAVDWILRDVQRVAEQCRRAQAGEFGFHTQPGHPLGFLDVSYAGEVAIGHPLADPSGWLASRQRSVDPYPAALRRALVAHTWQVDFLLGAARKGAARGDAAYVALCCSQAAMFCAHGWHARAGVWVVNEKGVLAGVDRLGVELAGFSGAVHSVLGRLGETPDELLASVERLQTVLGESVSRLSRDGGGGEQS</sequence>
<dbReference type="Pfam" id="PF01909">
    <property type="entry name" value="NTP_transf_2"/>
    <property type="match status" value="1"/>
</dbReference>
<dbReference type="GO" id="GO:0016779">
    <property type="term" value="F:nucleotidyltransferase activity"/>
    <property type="evidence" value="ECO:0007669"/>
    <property type="project" value="InterPro"/>
</dbReference>
<dbReference type="CDD" id="cd05403">
    <property type="entry name" value="NT_KNTase_like"/>
    <property type="match status" value="1"/>
</dbReference>
<dbReference type="InterPro" id="IPR043519">
    <property type="entry name" value="NT_sf"/>
</dbReference>
<gene>
    <name evidence="2" type="ORF">FB554_1232</name>
</gene>
<protein>
    <submittedName>
        <fullName evidence="2">Nucleotidyltransferase-like protein</fullName>
    </submittedName>
</protein>